<protein>
    <recommendedName>
        <fullName evidence="3">YcxB-like protein domain-containing protein</fullName>
    </recommendedName>
</protein>
<dbReference type="AlphaFoldDB" id="A0A0F9MS89"/>
<accession>A0A0F9MS89</accession>
<sequence length="142" mass="16799">MTKLMITRSRKLLIYLIVVHSVMLTTLLSLLAISWCWGLASILVLVSLIYYLRQHQWLKSKRSLMSIDYDVDKGWLLNYSDGWQKSGLKLMGCFVTPHLVMLYFNRRYFWQSDVVTIINDAVDAELFRQLRVYLKSPKTFQQ</sequence>
<keyword evidence="1" id="KW-0812">Transmembrane</keyword>
<evidence type="ECO:0000313" key="2">
    <source>
        <dbReference type="EMBL" id="KKN10165.1"/>
    </source>
</evidence>
<dbReference type="Pfam" id="PF07254">
    <property type="entry name" value="Cpta_toxin"/>
    <property type="match status" value="1"/>
</dbReference>
<organism evidence="2">
    <name type="scientific">marine sediment metagenome</name>
    <dbReference type="NCBI Taxonomy" id="412755"/>
    <lineage>
        <taxon>unclassified sequences</taxon>
        <taxon>metagenomes</taxon>
        <taxon>ecological metagenomes</taxon>
    </lineage>
</organism>
<feature type="transmembrane region" description="Helical" evidence="1">
    <location>
        <begin position="12"/>
        <end position="31"/>
    </location>
</feature>
<dbReference type="InterPro" id="IPR009883">
    <property type="entry name" value="YgfX"/>
</dbReference>
<gene>
    <name evidence="2" type="ORF">LCGC14_1039380</name>
</gene>
<evidence type="ECO:0000256" key="1">
    <source>
        <dbReference type="SAM" id="Phobius"/>
    </source>
</evidence>
<evidence type="ECO:0008006" key="3">
    <source>
        <dbReference type="Google" id="ProtNLM"/>
    </source>
</evidence>
<name>A0A0F9MS89_9ZZZZ</name>
<feature type="transmembrane region" description="Helical" evidence="1">
    <location>
        <begin position="37"/>
        <end position="53"/>
    </location>
</feature>
<proteinExistence type="predicted"/>
<comment type="caution">
    <text evidence="2">The sequence shown here is derived from an EMBL/GenBank/DDBJ whole genome shotgun (WGS) entry which is preliminary data.</text>
</comment>
<keyword evidence="1" id="KW-1133">Transmembrane helix</keyword>
<dbReference type="EMBL" id="LAZR01004270">
    <property type="protein sequence ID" value="KKN10165.1"/>
    <property type="molecule type" value="Genomic_DNA"/>
</dbReference>
<reference evidence="2" key="1">
    <citation type="journal article" date="2015" name="Nature">
        <title>Complex archaea that bridge the gap between prokaryotes and eukaryotes.</title>
        <authorList>
            <person name="Spang A."/>
            <person name="Saw J.H."/>
            <person name="Jorgensen S.L."/>
            <person name="Zaremba-Niedzwiedzka K."/>
            <person name="Martijn J."/>
            <person name="Lind A.E."/>
            <person name="van Eijk R."/>
            <person name="Schleper C."/>
            <person name="Guy L."/>
            <person name="Ettema T.J."/>
        </authorList>
    </citation>
    <scope>NUCLEOTIDE SEQUENCE</scope>
</reference>
<keyword evidence="1" id="KW-0472">Membrane</keyword>